<accession>A0ACD4NTK7</accession>
<gene>
    <name evidence="1" type="ORF">OXU80_07995</name>
</gene>
<reference evidence="1" key="1">
    <citation type="submission" date="2022-11" db="EMBL/GenBank/DDBJ databases">
        <title>beta-Carotene-producing bacterium, Jeongeuplla avenae sp. nov., alleviates the salt stress of Arabidopsis seedlings.</title>
        <authorList>
            <person name="Jiang L."/>
            <person name="Lee J."/>
        </authorList>
    </citation>
    <scope>NUCLEOTIDE SEQUENCE</scope>
    <source>
        <strain evidence="1">DY_R2A_6</strain>
    </source>
</reference>
<name>A0ACD4NTK7_9HYPH</name>
<dbReference type="EMBL" id="CP113520">
    <property type="protein sequence ID" value="WAJ30137.1"/>
    <property type="molecule type" value="Genomic_DNA"/>
</dbReference>
<protein>
    <submittedName>
        <fullName evidence="1">Glyoxylate/hydroxypyruvate reductase A</fullName>
    </submittedName>
</protein>
<sequence>MSVLLAVTGFDPAEWAAALEAAAPGRTIRVLPDGAGDPEIRYAVVWKPPAGALSALPNLRAVFSLGAGVDHLLAMPDLPDVPVARIVAGDLTARMTEYAVWRVLDHARRGRFYREAQNKSVWIERGQPAASELTVGILGFGELGRDAGEKLAALGFRVLGWSRTAKHHASIEVLPGEDGLSAVLGRSDILLVLLPLTADTRGILDARLFARLKHRTPLGEGPVLINAGRGGLQNEADILEALDSGRLSEASLDVFETEPLPAASPLWRHPRVFVTPHIAAASSAPALAPIIMRQIEAAERGEALQNLVDRKRGY</sequence>
<organism evidence="1 2">
    <name type="scientific">Antarcticirhabdus aurantiaca</name>
    <dbReference type="NCBI Taxonomy" id="2606717"/>
    <lineage>
        <taxon>Bacteria</taxon>
        <taxon>Pseudomonadati</taxon>
        <taxon>Pseudomonadota</taxon>
        <taxon>Alphaproteobacteria</taxon>
        <taxon>Hyphomicrobiales</taxon>
        <taxon>Aurantimonadaceae</taxon>
        <taxon>Antarcticirhabdus</taxon>
    </lineage>
</organism>
<keyword evidence="2" id="KW-1185">Reference proteome</keyword>
<evidence type="ECO:0000313" key="2">
    <source>
        <dbReference type="Proteomes" id="UP001163223"/>
    </source>
</evidence>
<dbReference type="Proteomes" id="UP001163223">
    <property type="component" value="Chromosome"/>
</dbReference>
<proteinExistence type="predicted"/>
<evidence type="ECO:0000313" key="1">
    <source>
        <dbReference type="EMBL" id="WAJ30137.1"/>
    </source>
</evidence>